<feature type="transmembrane region" description="Helical" evidence="6">
    <location>
        <begin position="152"/>
        <end position="172"/>
    </location>
</feature>
<dbReference type="GO" id="GO:0055085">
    <property type="term" value="P:transmembrane transport"/>
    <property type="evidence" value="ECO:0007669"/>
    <property type="project" value="UniProtKB-UniRule"/>
</dbReference>
<dbReference type="InterPro" id="IPR003838">
    <property type="entry name" value="ABC3_permease_C"/>
</dbReference>
<keyword evidence="4 6" id="KW-1133">Transmembrane helix</keyword>
<accession>A0A3R6UZP9</accession>
<keyword evidence="5 6" id="KW-0472">Membrane</keyword>
<evidence type="ECO:0000256" key="6">
    <source>
        <dbReference type="PIRNR" id="PIRNR018968"/>
    </source>
</evidence>
<evidence type="ECO:0000256" key="5">
    <source>
        <dbReference type="ARBA" id="ARBA00023136"/>
    </source>
</evidence>
<keyword evidence="3 6" id="KW-0812">Transmembrane</keyword>
<dbReference type="AlphaFoldDB" id="A0A3R6UZP9"/>
<organism evidence="8 9">
    <name type="scientific">Bombilactobacillus bombi</name>
    <dbReference type="NCBI Taxonomy" id="1303590"/>
    <lineage>
        <taxon>Bacteria</taxon>
        <taxon>Bacillati</taxon>
        <taxon>Bacillota</taxon>
        <taxon>Bacilli</taxon>
        <taxon>Lactobacillales</taxon>
        <taxon>Lactobacillaceae</taxon>
        <taxon>Bombilactobacillus</taxon>
    </lineage>
</organism>
<protein>
    <submittedName>
        <fullName evidence="8">ABC transporter permease</fullName>
    </submittedName>
</protein>
<keyword evidence="2 6" id="KW-1003">Cell membrane</keyword>
<evidence type="ECO:0000256" key="4">
    <source>
        <dbReference type="ARBA" id="ARBA00022989"/>
    </source>
</evidence>
<comment type="caution">
    <text evidence="8">The sequence shown here is derived from an EMBL/GenBank/DDBJ whole genome shotgun (WGS) entry which is preliminary data.</text>
</comment>
<dbReference type="PANTHER" id="PTHR46795">
    <property type="entry name" value="ABC TRANSPORTER PERMEASE-RELATED-RELATED"/>
    <property type="match status" value="1"/>
</dbReference>
<evidence type="ECO:0000313" key="9">
    <source>
        <dbReference type="Proteomes" id="UP000284109"/>
    </source>
</evidence>
<proteinExistence type="inferred from homology"/>
<dbReference type="Pfam" id="PF02687">
    <property type="entry name" value="FtsX"/>
    <property type="match status" value="1"/>
</dbReference>
<feature type="transmembrane region" description="Helical" evidence="6">
    <location>
        <begin position="506"/>
        <end position="531"/>
    </location>
</feature>
<feature type="transmembrane region" description="Helical" evidence="6">
    <location>
        <begin position="229"/>
        <end position="253"/>
    </location>
</feature>
<evidence type="ECO:0000313" key="8">
    <source>
        <dbReference type="EMBL" id="RHW51828.1"/>
    </source>
</evidence>
<dbReference type="OrthoDB" id="1705903at2"/>
<name>A0A3R6UZP9_9LACO</name>
<dbReference type="GO" id="GO:0005886">
    <property type="term" value="C:plasma membrane"/>
    <property type="evidence" value="ECO:0007669"/>
    <property type="project" value="UniProtKB-SubCell"/>
</dbReference>
<dbReference type="RefSeq" id="WP_118899342.1">
    <property type="nucleotide sequence ID" value="NZ_QOCR01000001.1"/>
</dbReference>
<comment type="similarity">
    <text evidence="6">Belongs to the ABC-4 integral membrane protein family.</text>
</comment>
<dbReference type="Proteomes" id="UP000284109">
    <property type="component" value="Unassembled WGS sequence"/>
</dbReference>
<dbReference type="EMBL" id="QOCR01000001">
    <property type="protein sequence ID" value="RHW51828.1"/>
    <property type="molecule type" value="Genomic_DNA"/>
</dbReference>
<feature type="transmembrane region" description="Helical" evidence="6">
    <location>
        <begin position="281"/>
        <end position="304"/>
    </location>
</feature>
<evidence type="ECO:0000259" key="7">
    <source>
        <dbReference type="Pfam" id="PF02687"/>
    </source>
</evidence>
<dbReference type="InterPro" id="IPR027022">
    <property type="entry name" value="ABC_permease_BceB-typ"/>
</dbReference>
<keyword evidence="6" id="KW-0813">Transport</keyword>
<keyword evidence="9" id="KW-1185">Reference proteome</keyword>
<sequence>MIHYRLAWSSLKRNKQQYGLFVFASAILVALNFIFLALIANTSLKNANGGNYIVLMSNLYLRFVLMLSVIFMFYVDSFIMKQRNQELGLFNILGLTRSDLRLIIIIEDILLYLGTIILGLLMGVSFLKLAFLSLQKLMQTQNLHEQFSRQPFLQVIGIFAFFFILILIYNLFRLRKVKPIDLWGQAAQGERQPKNHWILAILGVLTLAAGYFIAVTVKPRITSFTQFTLAVILVVIGTYFVFIAASISMLQFLKNRKQFYYQPNHFISISGMFNRMKQNGAGLASICLLCTTILVTMIATISIYQGGQDVLNSWNPYDIMMTTKQPLTVQNQQTIKSLAKTNQIRLGQQQQMAMTEPTMGNLTKQKFQKTDLSTSTCTLSTLTIKDYNRIQHQHVRLKANELLIVSSNNSYQASKILIKGHQYQIRPVSSFKLYFNYERTILKPIFIIAANQKIAQQINPQPWIFVNGINITGQHQKQFVQQLQSTFKLDESFSSRSQLKESFNNLFGGFLFLSIIACISMLLVTVLMIYYKQVAEGYADRERFQTMQQVGLSKQETRQAIHSQVLLVFMLPIIGATVNIAFALPAISSILKQLSLYNDQLVIYVALSTLGIMLLAYLAIYGLTTKVYERLVHAY</sequence>
<dbReference type="PANTHER" id="PTHR46795:SF3">
    <property type="entry name" value="ABC TRANSPORTER PERMEASE"/>
    <property type="match status" value="1"/>
</dbReference>
<feature type="transmembrane region" description="Helical" evidence="6">
    <location>
        <begin position="565"/>
        <end position="590"/>
    </location>
</feature>
<dbReference type="PIRSF" id="PIRSF018968">
    <property type="entry name" value="ABC_permease_BceB"/>
    <property type="match status" value="1"/>
</dbReference>
<evidence type="ECO:0000256" key="3">
    <source>
        <dbReference type="ARBA" id="ARBA00022692"/>
    </source>
</evidence>
<evidence type="ECO:0000256" key="1">
    <source>
        <dbReference type="ARBA" id="ARBA00004651"/>
    </source>
</evidence>
<feature type="transmembrane region" description="Helical" evidence="6">
    <location>
        <begin position="109"/>
        <end position="132"/>
    </location>
</feature>
<evidence type="ECO:0000256" key="2">
    <source>
        <dbReference type="ARBA" id="ARBA00022475"/>
    </source>
</evidence>
<feature type="transmembrane region" description="Helical" evidence="6">
    <location>
        <begin position="52"/>
        <end position="75"/>
    </location>
</feature>
<reference evidence="8 9" key="1">
    <citation type="submission" date="2018-07" db="EMBL/GenBank/DDBJ databases">
        <title>Genome sequences of six Lactobacillus spp. isolated from bumble bee guts.</title>
        <authorList>
            <person name="Motta E.V.S."/>
            <person name="Moran N.A."/>
        </authorList>
    </citation>
    <scope>NUCLEOTIDE SEQUENCE [LARGE SCALE GENOMIC DNA]</scope>
    <source>
        <strain evidence="8 9">BI-1.1</strain>
    </source>
</reference>
<comment type="subcellular location">
    <subcellularLocation>
        <location evidence="1 6">Cell membrane</location>
        <topology evidence="1 6">Multi-pass membrane protein</topology>
    </subcellularLocation>
</comment>
<dbReference type="InterPro" id="IPR052536">
    <property type="entry name" value="ABC-4_Integral_Memb_Prot"/>
</dbReference>
<gene>
    <name evidence="8" type="ORF">DS831_00380</name>
</gene>
<feature type="transmembrane region" description="Helical" evidence="6">
    <location>
        <begin position="20"/>
        <end position="40"/>
    </location>
</feature>
<feature type="domain" description="ABC3 transporter permease C-terminal" evidence="7">
    <location>
        <begin position="63"/>
        <end position="178"/>
    </location>
</feature>
<feature type="transmembrane region" description="Helical" evidence="6">
    <location>
        <begin position="602"/>
        <end position="623"/>
    </location>
</feature>
<feature type="transmembrane region" description="Helical" evidence="6">
    <location>
        <begin position="197"/>
        <end position="217"/>
    </location>
</feature>